<dbReference type="SUPFAM" id="SSF53335">
    <property type="entry name" value="S-adenosyl-L-methionine-dependent methyltransferases"/>
    <property type="match status" value="1"/>
</dbReference>
<sequence>MQDNQVPTAGAMADTAAPRTAVPESQGKAAVLALFAATTFLSAFLLFSIQPMFAKMVLPVLGGSSSVWAVALLFFQAALLVGYLYAHLLMRYVPTTSTGFVHLGLALLALVLLPIDLPGNWREPPTDPYLWQLGLFSVAVGLPFVAVAANAPLLQAWFARSGHPHAKDPYFLYGASNLGSLLALLAYPFVLEPDFGLTALSGYWAALFVVLIFAIGACFVLVRRRAAAVDAPADAVTATTGPGPTWRERVAWCGLAMVPAALLTAFTTDITTDVASAPLLWVIPLSIYLATFVLAFQTRLPLPMWLLLPAQLAAVLFALLELAQVKHDKWLLTSGAGVAAFFLAALVAHRTLFLKRPSAGYLTEFYLWMSFGGVLGGLFAALIAPRLFSEVFEYPLLIALSLACRPGVFGVPRERTVRELIWIVGILAAGMVLITEGSVYVARQGWSFGEWGWTPVLALIFAVATVALWGYGARQLVTALLMFAVIVILPSAVKRGQAQRSYYGVYRVSQSEGGDFNVLTHGTTLHGAQRIRTLDGHLVSDVTPGTYYYPGSPMAAAVKIVQARLDEEGETGRVGVIGLGAGSLSCYSRKHEQWRFFEIDPLVVDIAEKSNHFTFLANCQPRPDVVIGDARLTLEKEPDNSFDLIIVDAFTSDAVPVHLMTAEALQLYARKLTDKGVVVLHISNRYLDLDSVLGATLPLVPQLKGLIVSDDKADGSYAQNTSTIAVFSKDQAALDPFRAVEGAQDFHAGGVSPWTDDASDILGPFLSQRRRS</sequence>
<feature type="transmembrane region" description="Helical" evidence="2">
    <location>
        <begin position="29"/>
        <end position="47"/>
    </location>
</feature>
<gene>
    <name evidence="3" type="ORF">GIW81_05330</name>
</gene>
<feature type="transmembrane region" description="Helical" evidence="2">
    <location>
        <begin position="420"/>
        <end position="441"/>
    </location>
</feature>
<dbReference type="PANTHER" id="PTHR43317:SF1">
    <property type="entry name" value="THERMOSPERMINE SYNTHASE ACAULIS5"/>
    <property type="match status" value="1"/>
</dbReference>
<dbReference type="RefSeq" id="WP_154738264.1">
    <property type="nucleotide sequence ID" value="NZ_WMBQ01000001.1"/>
</dbReference>
<dbReference type="Proteomes" id="UP000440694">
    <property type="component" value="Unassembled WGS sequence"/>
</dbReference>
<feature type="transmembrane region" description="Helical" evidence="2">
    <location>
        <begin position="476"/>
        <end position="493"/>
    </location>
</feature>
<keyword evidence="2" id="KW-0812">Transmembrane</keyword>
<proteinExistence type="predicted"/>
<keyword evidence="2" id="KW-0472">Membrane</keyword>
<feature type="transmembrane region" description="Helical" evidence="2">
    <location>
        <begin position="170"/>
        <end position="190"/>
    </location>
</feature>
<dbReference type="AlphaFoldDB" id="A0A6I3KFS2"/>
<evidence type="ECO:0000256" key="1">
    <source>
        <dbReference type="ARBA" id="ARBA00023115"/>
    </source>
</evidence>
<evidence type="ECO:0000313" key="4">
    <source>
        <dbReference type="Proteomes" id="UP000440694"/>
    </source>
</evidence>
<keyword evidence="4" id="KW-1185">Reference proteome</keyword>
<dbReference type="GO" id="GO:0032259">
    <property type="term" value="P:methylation"/>
    <property type="evidence" value="ECO:0007669"/>
    <property type="project" value="UniProtKB-KW"/>
</dbReference>
<feature type="transmembrane region" description="Helical" evidence="2">
    <location>
        <begin position="98"/>
        <end position="117"/>
    </location>
</feature>
<organism evidence="3 4">
    <name type="scientific">Hyphomicrobium album</name>
    <dbReference type="NCBI Taxonomy" id="2665159"/>
    <lineage>
        <taxon>Bacteria</taxon>
        <taxon>Pseudomonadati</taxon>
        <taxon>Pseudomonadota</taxon>
        <taxon>Alphaproteobacteria</taxon>
        <taxon>Hyphomicrobiales</taxon>
        <taxon>Hyphomicrobiaceae</taxon>
        <taxon>Hyphomicrobium</taxon>
    </lineage>
</organism>
<dbReference type="Pfam" id="PF01564">
    <property type="entry name" value="Spermine_synth"/>
    <property type="match status" value="1"/>
</dbReference>
<feature type="transmembrane region" description="Helical" evidence="2">
    <location>
        <begin position="304"/>
        <end position="324"/>
    </location>
</feature>
<dbReference type="EMBL" id="WMBQ01000001">
    <property type="protein sequence ID" value="MTD93754.1"/>
    <property type="molecule type" value="Genomic_DNA"/>
</dbReference>
<accession>A0A6I3KFS2</accession>
<dbReference type="Gene3D" id="3.40.50.150">
    <property type="entry name" value="Vaccinia Virus protein VP39"/>
    <property type="match status" value="1"/>
</dbReference>
<feature type="transmembrane region" description="Helical" evidence="2">
    <location>
        <begin position="453"/>
        <end position="471"/>
    </location>
</feature>
<reference evidence="3 4" key="1">
    <citation type="submission" date="2019-11" db="EMBL/GenBank/DDBJ databases">
        <title>Identification of a novel strain.</title>
        <authorList>
            <person name="Xu Q."/>
            <person name="Wang G."/>
        </authorList>
    </citation>
    <scope>NUCLEOTIDE SEQUENCE [LARGE SCALE GENOMIC DNA]</scope>
    <source>
        <strain evidence="4">xq</strain>
    </source>
</reference>
<comment type="caution">
    <text evidence="3">The sequence shown here is derived from an EMBL/GenBank/DDBJ whole genome shotgun (WGS) entry which is preliminary data.</text>
</comment>
<evidence type="ECO:0000313" key="3">
    <source>
        <dbReference type="EMBL" id="MTD93754.1"/>
    </source>
</evidence>
<dbReference type="CDD" id="cd02440">
    <property type="entry name" value="AdoMet_MTases"/>
    <property type="match status" value="1"/>
</dbReference>
<feature type="transmembrane region" description="Helical" evidence="2">
    <location>
        <begin position="129"/>
        <end position="149"/>
    </location>
</feature>
<feature type="transmembrane region" description="Helical" evidence="2">
    <location>
        <begin position="67"/>
        <end position="86"/>
    </location>
</feature>
<feature type="transmembrane region" description="Helical" evidence="2">
    <location>
        <begin position="202"/>
        <end position="222"/>
    </location>
</feature>
<dbReference type="InterPro" id="IPR029063">
    <property type="entry name" value="SAM-dependent_MTases_sf"/>
</dbReference>
<evidence type="ECO:0000256" key="2">
    <source>
        <dbReference type="SAM" id="Phobius"/>
    </source>
</evidence>
<name>A0A6I3KFS2_9HYPH</name>
<keyword evidence="2" id="KW-1133">Transmembrane helix</keyword>
<protein>
    <submittedName>
        <fullName evidence="3">Class I SAM-dependent methyltransferase</fullName>
    </submittedName>
</protein>
<dbReference type="PANTHER" id="PTHR43317">
    <property type="entry name" value="THERMOSPERMINE SYNTHASE ACAULIS5"/>
    <property type="match status" value="1"/>
</dbReference>
<feature type="transmembrane region" description="Helical" evidence="2">
    <location>
        <begin position="279"/>
        <end position="297"/>
    </location>
</feature>
<feature type="transmembrane region" description="Helical" evidence="2">
    <location>
        <begin position="330"/>
        <end position="353"/>
    </location>
</feature>
<keyword evidence="3" id="KW-0489">Methyltransferase</keyword>
<feature type="transmembrane region" description="Helical" evidence="2">
    <location>
        <begin position="365"/>
        <end position="385"/>
    </location>
</feature>
<dbReference type="NCBIfam" id="NF037959">
    <property type="entry name" value="MFS_SpdSyn"/>
    <property type="match status" value="1"/>
</dbReference>
<dbReference type="GO" id="GO:0008168">
    <property type="term" value="F:methyltransferase activity"/>
    <property type="evidence" value="ECO:0007669"/>
    <property type="project" value="UniProtKB-KW"/>
</dbReference>
<dbReference type="GO" id="GO:0006596">
    <property type="term" value="P:polyamine biosynthetic process"/>
    <property type="evidence" value="ECO:0007669"/>
    <property type="project" value="UniProtKB-KW"/>
</dbReference>
<keyword evidence="1" id="KW-0620">Polyamine biosynthesis</keyword>
<keyword evidence="3" id="KW-0808">Transferase</keyword>